<dbReference type="Proteomes" id="UP001158576">
    <property type="component" value="Chromosome 2"/>
</dbReference>
<evidence type="ECO:0000313" key="1">
    <source>
        <dbReference type="EMBL" id="CAG5112634.1"/>
    </source>
</evidence>
<sequence length="166" mass="19597">MNREAFPDEQHELDLINKNKMEILLSFGPHYWKTGFGHYFENDARSVRESHNERAIRRILNAMEAGFIHFNMKFEVHGAGQNFEVTEGEWTLTHFKSWTGDKWDKTWKLKITKNGEGVRFKAHANDINHSNGKVDKSEHNLRSENGVVEFKRYGNLHVRWNITLEK</sequence>
<evidence type="ECO:0000313" key="2">
    <source>
        <dbReference type="Proteomes" id="UP001158576"/>
    </source>
</evidence>
<organism evidence="1 2">
    <name type="scientific">Oikopleura dioica</name>
    <name type="common">Tunicate</name>
    <dbReference type="NCBI Taxonomy" id="34765"/>
    <lineage>
        <taxon>Eukaryota</taxon>
        <taxon>Metazoa</taxon>
        <taxon>Chordata</taxon>
        <taxon>Tunicata</taxon>
        <taxon>Appendicularia</taxon>
        <taxon>Copelata</taxon>
        <taxon>Oikopleuridae</taxon>
        <taxon>Oikopleura</taxon>
    </lineage>
</organism>
<name>A0ABN7T815_OIKDI</name>
<accession>A0ABN7T815</accession>
<dbReference type="EMBL" id="OU015567">
    <property type="protein sequence ID" value="CAG5112634.1"/>
    <property type="molecule type" value="Genomic_DNA"/>
</dbReference>
<keyword evidence="2" id="KW-1185">Reference proteome</keyword>
<proteinExistence type="predicted"/>
<gene>
    <name evidence="1" type="ORF">OKIOD_LOCUS15592</name>
</gene>
<reference evidence="1 2" key="1">
    <citation type="submission" date="2021-04" db="EMBL/GenBank/DDBJ databases">
        <authorList>
            <person name="Bliznina A."/>
        </authorList>
    </citation>
    <scope>NUCLEOTIDE SEQUENCE [LARGE SCALE GENOMIC DNA]</scope>
</reference>
<protein>
    <submittedName>
        <fullName evidence="1">Oidioi.mRNA.OKI2018_I69.chr2.g6827.t1.cds</fullName>
    </submittedName>
</protein>